<dbReference type="NCBIfam" id="TIGR04019">
    <property type="entry name" value="B_thiol_YtxJ"/>
    <property type="match status" value="1"/>
</dbReference>
<dbReference type="SUPFAM" id="SSF52833">
    <property type="entry name" value="Thioredoxin-like"/>
    <property type="match status" value="1"/>
</dbReference>
<comment type="caution">
    <text evidence="1">The sequence shown here is derived from an EMBL/GenBank/DDBJ whole genome shotgun (WGS) entry which is preliminary data.</text>
</comment>
<evidence type="ECO:0000313" key="2">
    <source>
        <dbReference type="Proteomes" id="UP001501459"/>
    </source>
</evidence>
<name>A0ABN0Z2Z8_9BACI</name>
<reference evidence="1 2" key="1">
    <citation type="journal article" date="2019" name="Int. J. Syst. Evol. Microbiol.">
        <title>The Global Catalogue of Microorganisms (GCM) 10K type strain sequencing project: providing services to taxonomists for standard genome sequencing and annotation.</title>
        <authorList>
            <consortium name="The Broad Institute Genomics Platform"/>
            <consortium name="The Broad Institute Genome Sequencing Center for Infectious Disease"/>
            <person name="Wu L."/>
            <person name="Ma J."/>
        </authorList>
    </citation>
    <scope>NUCLEOTIDE SEQUENCE [LARGE SCALE GENOMIC DNA]</scope>
    <source>
        <strain evidence="1 2">JCM 12149</strain>
    </source>
</reference>
<protein>
    <submittedName>
        <fullName evidence="1">Bacillithiol system redox-active protein YtxJ</fullName>
    </submittedName>
</protein>
<dbReference type="RefSeq" id="WP_343750833.1">
    <property type="nucleotide sequence ID" value="NZ_BAAADM010000008.1"/>
</dbReference>
<proteinExistence type="predicted"/>
<keyword evidence="2" id="KW-1185">Reference proteome</keyword>
<accession>A0ABN0Z2Z8</accession>
<dbReference type="Proteomes" id="UP001501459">
    <property type="component" value="Unassembled WGS sequence"/>
</dbReference>
<dbReference type="Pfam" id="PF11009">
    <property type="entry name" value="BrxC"/>
    <property type="match status" value="1"/>
</dbReference>
<gene>
    <name evidence="1" type="primary">ytxJ</name>
    <name evidence="1" type="ORF">GCM10008983_04020</name>
</gene>
<evidence type="ECO:0000313" key="1">
    <source>
        <dbReference type="EMBL" id="GAA0430785.1"/>
    </source>
</evidence>
<dbReference type="InterPro" id="IPR036249">
    <property type="entry name" value="Thioredoxin-like_sf"/>
</dbReference>
<dbReference type="Gene3D" id="3.40.30.10">
    <property type="entry name" value="Glutaredoxin"/>
    <property type="match status" value="1"/>
</dbReference>
<dbReference type="EMBL" id="BAAADM010000008">
    <property type="protein sequence ID" value="GAA0430785.1"/>
    <property type="molecule type" value="Genomic_DNA"/>
</dbReference>
<dbReference type="InterPro" id="IPR022551">
    <property type="entry name" value="BrxC"/>
</dbReference>
<sequence length="115" mass="12927">MTELNELQSNQELTQAWEHSVEEPVLVFKHSTTCPISATAFEQYQTFLESAGNDLNSYVIKVIENRDISNQLAEDTGVKHESPQVFLIRNKGVLWHTSHSNITADAIAGAMQRAR</sequence>
<organism evidence="1 2">
    <name type="scientific">Lentibacillus halophilus</name>
    <dbReference type="NCBI Taxonomy" id="295065"/>
    <lineage>
        <taxon>Bacteria</taxon>
        <taxon>Bacillati</taxon>
        <taxon>Bacillota</taxon>
        <taxon>Bacilli</taxon>
        <taxon>Bacillales</taxon>
        <taxon>Bacillaceae</taxon>
        <taxon>Lentibacillus</taxon>
    </lineage>
</organism>